<feature type="transmembrane region" description="Helical" evidence="1">
    <location>
        <begin position="98"/>
        <end position="115"/>
    </location>
</feature>
<keyword evidence="1" id="KW-0812">Transmembrane</keyword>
<feature type="transmembrane region" description="Helical" evidence="1">
    <location>
        <begin position="298"/>
        <end position="318"/>
    </location>
</feature>
<name>A0A1G2CPL5_9BACT</name>
<organism evidence="2 3">
    <name type="scientific">Candidatus Liptonbacteria bacterium RIFOXYC1_FULL_36_8</name>
    <dbReference type="NCBI Taxonomy" id="1798655"/>
    <lineage>
        <taxon>Bacteria</taxon>
        <taxon>Candidatus Liptoniibacteriota</taxon>
    </lineage>
</organism>
<accession>A0A1G2CPL5</accession>
<gene>
    <name evidence="2" type="ORF">A2430_00765</name>
</gene>
<dbReference type="EMBL" id="MHLF01000022">
    <property type="protein sequence ID" value="OGZ03315.1"/>
    <property type="molecule type" value="Genomic_DNA"/>
</dbReference>
<feature type="transmembrane region" description="Helical" evidence="1">
    <location>
        <begin position="324"/>
        <end position="341"/>
    </location>
</feature>
<sequence>MAFLKNRKIQLLGIIILFSTLSSLVVFSTDRIFDYDSLYHIRHAWLYRTEGLSFSDFPWLQFSSIGELKSDIWYGFHLFLLPFTFFPDFIFSIRLSSVVLAVFFLLSFYLILKRLPVKYPLFFTVLLYFSSGDFLFRINMCRPHIFSFIFSLFLLFSLSSGLFWWSFLFSFFLAFFHVSLFWLSFLVFSVVFIFKLWLSKKIFLSDFFSVFLGSVAGLFLRPNPLGSLKLAYIQIFDLILAKRAGIPLKFGRELLPLSSSDIIFQFLPLAAIFFFSIFLFINLARNEKFFSLAVEEKIFLFSSSFLSFVFLLLSFFVARRSADFLSIFLLLSFPILFSLWLKDIFKKTKNKRFKIIIFSASLIFLLISAARSIYVVSLFEKNSDSPDKFKEISLWLKDNTKPGEIVYNSYWDNFPNLFFWNWQNYYRGGMDPIFQYSFSQDLFWKNYFIAYRGAPYTCGKIRCTESEVEDASLVLKRDFHASYIILEYRRSPNFIKVADSSPNFEKVFSTPTEVVYKIL</sequence>
<proteinExistence type="predicted"/>
<evidence type="ECO:0008006" key="4">
    <source>
        <dbReference type="Google" id="ProtNLM"/>
    </source>
</evidence>
<dbReference type="AlphaFoldDB" id="A0A1G2CPL5"/>
<feature type="transmembrane region" description="Helical" evidence="1">
    <location>
        <begin position="353"/>
        <end position="374"/>
    </location>
</feature>
<keyword evidence="1" id="KW-0472">Membrane</keyword>
<reference evidence="2 3" key="1">
    <citation type="journal article" date="2016" name="Nat. Commun.">
        <title>Thousands of microbial genomes shed light on interconnected biogeochemical processes in an aquifer system.</title>
        <authorList>
            <person name="Anantharaman K."/>
            <person name="Brown C.T."/>
            <person name="Hug L.A."/>
            <person name="Sharon I."/>
            <person name="Castelle C.J."/>
            <person name="Probst A.J."/>
            <person name="Thomas B.C."/>
            <person name="Singh A."/>
            <person name="Wilkins M.J."/>
            <person name="Karaoz U."/>
            <person name="Brodie E.L."/>
            <person name="Williams K.H."/>
            <person name="Hubbard S.S."/>
            <person name="Banfield J.F."/>
        </authorList>
    </citation>
    <scope>NUCLEOTIDE SEQUENCE [LARGE SCALE GENOMIC DNA]</scope>
</reference>
<feature type="transmembrane region" description="Helical" evidence="1">
    <location>
        <begin position="171"/>
        <end position="194"/>
    </location>
</feature>
<dbReference type="Proteomes" id="UP000177246">
    <property type="component" value="Unassembled WGS sequence"/>
</dbReference>
<keyword evidence="1" id="KW-1133">Transmembrane helix</keyword>
<evidence type="ECO:0000313" key="2">
    <source>
        <dbReference type="EMBL" id="OGZ03315.1"/>
    </source>
</evidence>
<evidence type="ECO:0000256" key="1">
    <source>
        <dbReference type="SAM" id="Phobius"/>
    </source>
</evidence>
<feature type="transmembrane region" description="Helical" evidence="1">
    <location>
        <begin position="262"/>
        <end position="286"/>
    </location>
</feature>
<evidence type="ECO:0000313" key="3">
    <source>
        <dbReference type="Proteomes" id="UP000177246"/>
    </source>
</evidence>
<feature type="transmembrane region" description="Helical" evidence="1">
    <location>
        <begin position="145"/>
        <end position="165"/>
    </location>
</feature>
<protein>
    <recommendedName>
        <fullName evidence="4">Glycosyltransferase RgtA/B/C/D-like domain-containing protein</fullName>
    </recommendedName>
</protein>
<feature type="transmembrane region" description="Helical" evidence="1">
    <location>
        <begin position="201"/>
        <end position="220"/>
    </location>
</feature>
<comment type="caution">
    <text evidence="2">The sequence shown here is derived from an EMBL/GenBank/DDBJ whole genome shotgun (WGS) entry which is preliminary data.</text>
</comment>